<feature type="coiled-coil region" evidence="8">
    <location>
        <begin position="545"/>
        <end position="609"/>
    </location>
</feature>
<dbReference type="Pfam" id="PF00270">
    <property type="entry name" value="DEAD"/>
    <property type="match status" value="1"/>
</dbReference>
<dbReference type="InterPro" id="IPR014013">
    <property type="entry name" value="Helic_SF1/SF2_ATP-bd_DinG/Rad3"/>
</dbReference>
<name>A0ABX4ECR4_9BACI</name>
<dbReference type="SUPFAM" id="SSF53098">
    <property type="entry name" value="Ribonuclease H-like"/>
    <property type="match status" value="1"/>
</dbReference>
<dbReference type="CDD" id="cd06127">
    <property type="entry name" value="DEDDh"/>
    <property type="match status" value="1"/>
</dbReference>
<dbReference type="InterPro" id="IPR045028">
    <property type="entry name" value="DinG/Rad3-like"/>
</dbReference>
<comment type="function">
    <text evidence="6 7">3'-5' exonuclease.</text>
</comment>
<dbReference type="Pfam" id="PF00929">
    <property type="entry name" value="RNase_T"/>
    <property type="match status" value="1"/>
</dbReference>
<evidence type="ECO:0000256" key="8">
    <source>
        <dbReference type="SAM" id="Coils"/>
    </source>
</evidence>
<evidence type="ECO:0000256" key="4">
    <source>
        <dbReference type="ARBA" id="ARBA00022839"/>
    </source>
</evidence>
<dbReference type="GO" id="GO:0004386">
    <property type="term" value="F:helicase activity"/>
    <property type="evidence" value="ECO:0007669"/>
    <property type="project" value="UniProtKB-KW"/>
</dbReference>
<comment type="similarity">
    <text evidence="6 7">Belongs to the helicase family. DinG subfamily. Type 2 sub-subfamily.</text>
</comment>
<feature type="binding site" evidence="6">
    <location>
        <begin position="287"/>
        <end position="294"/>
    </location>
    <ligand>
        <name>ATP</name>
        <dbReference type="ChEBI" id="CHEBI:30616"/>
    </ligand>
</feature>
<gene>
    <name evidence="6 7" type="primary">dinG</name>
    <name evidence="10" type="ORF">B1B05_01905</name>
</gene>
<sequence length="937" mass="106400">MFAVINDVRFTVADFETTGHSYASGGRIMQAAFVRIEEAGITDQYDTYLNPDAPIPPFIQELTGIQEETVRQAPFFKEEAGRFVDWLTDAVFVAHNVSFDLTFLNSELVEAGEAPFDGRFIDTVELSKIVLPVSESYKLGDLSEQFELNHGQKHRADSDAYATAELFIHLVERIEELPLVTIEQLLKLSTGLKSDIHFLLSCIAAQKKKRIEIIPEKWTVYRGLALRTKPVPQKRKADEAVSFPKEADEKWALLSSVPGMDRRHGQMQMMESVERFFEEGRHTVIEAGTGTGKSLAYLIPSIYESRKSGRPVVVSTYTVLLQHQLLDREIARLQMMLPFDVKAAVLKGKRHYLDLSRFVRSLREKEKNYDRVLTKMQMLVWLLETKTGDGDELNLSSGGALYWKEICQADQYMNKAKQAWKKHDFALYAKEIAANADLIVTNHSFLITEMKAEKPLLQPGSFIVIDEAHRFEKAARERLGQELSLAHLKFLLGKMGSADDRRLLYHLNRIESKRLAANSFLDIAGVLQKAMTESEEWFGAVSAFFEQQTARMNQSKRQLAITEDKRQTAGWQQIEYGAERLYHAMAAVIQEAEAKVRQLEEVRKQLSGRDELFVDDALLFVERCRAWNEQLFTIVFRPDEEEVVWVEGDVRSLSNTISIRTQPVQPGVLIRSFLLERYQVLFTSATLTVEHSFSFFAAEMGLGTGDYDAYVIKSPFDYQNQCRVVIPNDVPDIKETDAETYAQAVADYIIAAAEAADGRMLVLFTSFDILKKTHDFIRETELLAEYAIIAQGITNGSVARLAKNFRQYDKAILLGTGALWEGIDIPGEDLSVLFIVRLPFAPPDDPFVAAKNRQLKEAGKNPFSAYSLPQAIIRFRQGFGRLIRTQTDRGIVVLFDRRVSTSRYGKAFLESIPDVPVKETDIGETVDLIEKWLPRKK</sequence>
<dbReference type="InterPro" id="IPR006310">
    <property type="entry name" value="DinG"/>
</dbReference>
<evidence type="ECO:0000256" key="7">
    <source>
        <dbReference type="RuleBase" id="RU364106"/>
    </source>
</evidence>
<protein>
    <recommendedName>
        <fullName evidence="6 7">3'-5' exonuclease DinG</fullName>
        <ecNumber evidence="6 7">3.1.-.-</ecNumber>
    </recommendedName>
</protein>
<keyword evidence="8" id="KW-0175">Coiled coil</keyword>
<keyword evidence="10" id="KW-0347">Helicase</keyword>
<dbReference type="PROSITE" id="PS51193">
    <property type="entry name" value="HELICASE_ATP_BIND_2"/>
    <property type="match status" value="1"/>
</dbReference>
<comment type="caution">
    <text evidence="10">The sequence shown here is derived from an EMBL/GenBank/DDBJ whole genome shotgun (WGS) entry which is preliminary data.</text>
</comment>
<evidence type="ECO:0000256" key="5">
    <source>
        <dbReference type="ARBA" id="ARBA00022840"/>
    </source>
</evidence>
<dbReference type="PANTHER" id="PTHR11472">
    <property type="entry name" value="DNA REPAIR DEAD HELICASE RAD3/XP-D SUBFAMILY MEMBER"/>
    <property type="match status" value="1"/>
</dbReference>
<dbReference type="Gene3D" id="3.40.50.300">
    <property type="entry name" value="P-loop containing nucleotide triphosphate hydrolases"/>
    <property type="match status" value="2"/>
</dbReference>
<keyword evidence="1 6" id="KW-0540">Nuclease</keyword>
<keyword evidence="5 6" id="KW-0067">ATP-binding</keyword>
<dbReference type="InterPro" id="IPR036397">
    <property type="entry name" value="RNaseH_sf"/>
</dbReference>
<dbReference type="SMART" id="SM00491">
    <property type="entry name" value="HELICc2"/>
    <property type="match status" value="1"/>
</dbReference>
<evidence type="ECO:0000256" key="2">
    <source>
        <dbReference type="ARBA" id="ARBA00022741"/>
    </source>
</evidence>
<accession>A0ABX4ECR4</accession>
<dbReference type="InterPro" id="IPR027417">
    <property type="entry name" value="P-loop_NTPase"/>
</dbReference>
<dbReference type="InterPro" id="IPR006054">
    <property type="entry name" value="DnaQ"/>
</dbReference>
<dbReference type="NCBIfam" id="NF005981">
    <property type="entry name" value="PRK08074.1"/>
    <property type="match status" value="1"/>
</dbReference>
<dbReference type="InterPro" id="IPR013520">
    <property type="entry name" value="Ribonucl_H"/>
</dbReference>
<feature type="short sequence motif" description="DEAH box" evidence="6">
    <location>
        <begin position="466"/>
        <end position="469"/>
    </location>
</feature>
<keyword evidence="2 6" id="KW-0547">Nucleotide-binding</keyword>
<dbReference type="SMART" id="SM00479">
    <property type="entry name" value="EXOIII"/>
    <property type="match status" value="1"/>
</dbReference>
<keyword evidence="3 6" id="KW-0378">Hydrolase</keyword>
<feature type="domain" description="Helicase ATP-binding" evidence="9">
    <location>
        <begin position="252"/>
        <end position="517"/>
    </location>
</feature>
<dbReference type="SUPFAM" id="SSF52540">
    <property type="entry name" value="P-loop containing nucleoside triphosphate hydrolases"/>
    <property type="match status" value="1"/>
</dbReference>
<reference evidence="11" key="1">
    <citation type="submission" date="2017-03" db="EMBL/GenBank/DDBJ databases">
        <title>Bacillus sp. V-88(T) DSM27956, whole genome shotgun sequencing project.</title>
        <authorList>
            <person name="Dastager S.G."/>
            <person name="Neurgaonkar P.S."/>
            <person name="Dharne M.S."/>
        </authorList>
    </citation>
    <scope>NUCLEOTIDE SEQUENCE [LARGE SCALE GENOMIC DNA]</scope>
    <source>
        <strain evidence="11">DSM 25145</strain>
    </source>
</reference>
<dbReference type="NCBIfam" id="TIGR00573">
    <property type="entry name" value="dnaq"/>
    <property type="match status" value="1"/>
</dbReference>
<dbReference type="InterPro" id="IPR012337">
    <property type="entry name" value="RNaseH-like_sf"/>
</dbReference>
<dbReference type="Gene3D" id="3.30.420.10">
    <property type="entry name" value="Ribonuclease H-like superfamily/Ribonuclease H"/>
    <property type="match status" value="1"/>
</dbReference>
<evidence type="ECO:0000256" key="3">
    <source>
        <dbReference type="ARBA" id="ARBA00022801"/>
    </source>
</evidence>
<dbReference type="EC" id="3.1.-.-" evidence="6 7"/>
<evidence type="ECO:0000259" key="9">
    <source>
        <dbReference type="PROSITE" id="PS51193"/>
    </source>
</evidence>
<keyword evidence="11" id="KW-1185">Reference proteome</keyword>
<dbReference type="PANTHER" id="PTHR11472:SF34">
    <property type="entry name" value="REGULATOR OF TELOMERE ELONGATION HELICASE 1"/>
    <property type="match status" value="1"/>
</dbReference>
<dbReference type="HAMAP" id="MF_02206">
    <property type="entry name" value="DinG_exonucl"/>
    <property type="match status" value="1"/>
</dbReference>
<dbReference type="InterPro" id="IPR006555">
    <property type="entry name" value="ATP-dep_Helicase_C"/>
</dbReference>
<dbReference type="InterPro" id="IPR011545">
    <property type="entry name" value="DEAD/DEAH_box_helicase_dom"/>
</dbReference>
<evidence type="ECO:0000256" key="1">
    <source>
        <dbReference type="ARBA" id="ARBA00022722"/>
    </source>
</evidence>
<dbReference type="Pfam" id="PF13307">
    <property type="entry name" value="Helicase_C_2"/>
    <property type="match status" value="1"/>
</dbReference>
<evidence type="ECO:0000256" key="6">
    <source>
        <dbReference type="HAMAP-Rule" id="MF_02206"/>
    </source>
</evidence>
<organism evidence="10 11">
    <name type="scientific">Domibacillus enclensis</name>
    <dbReference type="NCBI Taxonomy" id="1017273"/>
    <lineage>
        <taxon>Bacteria</taxon>
        <taxon>Bacillati</taxon>
        <taxon>Bacillota</taxon>
        <taxon>Bacilli</taxon>
        <taxon>Bacillales</taxon>
        <taxon>Bacillaceae</taxon>
        <taxon>Domibacillus</taxon>
    </lineage>
</organism>
<dbReference type="EMBL" id="MWSK01000001">
    <property type="protein sequence ID" value="OXS80252.1"/>
    <property type="molecule type" value="Genomic_DNA"/>
</dbReference>
<proteinExistence type="inferred from homology"/>
<dbReference type="NCBIfam" id="TIGR01407">
    <property type="entry name" value="dinG_rel"/>
    <property type="match status" value="1"/>
</dbReference>
<keyword evidence="4 6" id="KW-0269">Exonuclease</keyword>
<dbReference type="Proteomes" id="UP000215545">
    <property type="component" value="Unassembled WGS sequence"/>
</dbReference>
<evidence type="ECO:0000313" key="11">
    <source>
        <dbReference type="Proteomes" id="UP000215545"/>
    </source>
</evidence>
<evidence type="ECO:0000313" key="10">
    <source>
        <dbReference type="EMBL" id="OXS80252.1"/>
    </source>
</evidence>